<sequence length="284" mass="31427">MTCARIRSGARYAEEQRDCRGKSGLAENMSTAGGACLEHVERDRSRRKRRLMAWSTRELAELAETSLRAVRHYHDQGLLPEPPRSSNGYKHYGVRHLIQLMHIRRLVDLGVPLADIPTLDPANASYRESLELLASETTAEIDRLVAVRGEIDELLEEPEAWEMSSGTTGSADGDFLTVLSRVLDEASLQAWRRVGESIPDVQVMADFETLPDDASTEVCDDVAARMTEAIRGVLAASPELRDPGFGEDTSRTLGTRSIGEALVELYSPTQLRVLARCHELLAAE</sequence>
<evidence type="ECO:0000259" key="2">
    <source>
        <dbReference type="PROSITE" id="PS50937"/>
    </source>
</evidence>
<dbReference type="RefSeq" id="WP_096197918.1">
    <property type="nucleotide sequence ID" value="NZ_NRGR01000041.1"/>
</dbReference>
<organism evidence="3 4">
    <name type="scientific">Brachybacterium alimentarium</name>
    <dbReference type="NCBI Taxonomy" id="47845"/>
    <lineage>
        <taxon>Bacteria</taxon>
        <taxon>Bacillati</taxon>
        <taxon>Actinomycetota</taxon>
        <taxon>Actinomycetes</taxon>
        <taxon>Micrococcales</taxon>
        <taxon>Dermabacteraceae</taxon>
        <taxon>Brachybacterium</taxon>
    </lineage>
</organism>
<keyword evidence="1" id="KW-0238">DNA-binding</keyword>
<dbReference type="PANTHER" id="PTHR30204">
    <property type="entry name" value="REDOX-CYCLING DRUG-SENSING TRANSCRIPTIONAL ACTIVATOR SOXR"/>
    <property type="match status" value="1"/>
</dbReference>
<evidence type="ECO:0000313" key="3">
    <source>
        <dbReference type="EMBL" id="PCC37733.1"/>
    </source>
</evidence>
<reference evidence="3 4" key="1">
    <citation type="journal article" date="2017" name="Elife">
        <title>Extensive horizontal gene transfer in cheese-associated bacteria.</title>
        <authorList>
            <person name="Bonham K.S."/>
            <person name="Wolfe B.E."/>
            <person name="Dutton R.J."/>
        </authorList>
    </citation>
    <scope>NUCLEOTIDE SEQUENCE [LARGE SCALE GENOMIC DNA]</scope>
    <source>
        <strain evidence="3 4">341_9</strain>
    </source>
</reference>
<accession>A0A2A3YEH1</accession>
<dbReference type="InterPro" id="IPR009061">
    <property type="entry name" value="DNA-bd_dom_put_sf"/>
</dbReference>
<feature type="domain" description="HTH merR-type" evidence="2">
    <location>
        <begin position="53"/>
        <end position="122"/>
    </location>
</feature>
<comment type="caution">
    <text evidence="3">The sequence shown here is derived from an EMBL/GenBank/DDBJ whole genome shotgun (WGS) entry which is preliminary data.</text>
</comment>
<dbReference type="GO" id="GO:0003677">
    <property type="term" value="F:DNA binding"/>
    <property type="evidence" value="ECO:0007669"/>
    <property type="project" value="UniProtKB-KW"/>
</dbReference>
<dbReference type="Proteomes" id="UP000218598">
    <property type="component" value="Unassembled WGS sequence"/>
</dbReference>
<proteinExistence type="predicted"/>
<protein>
    <recommendedName>
        <fullName evidence="2">HTH merR-type domain-containing protein</fullName>
    </recommendedName>
</protein>
<dbReference type="SUPFAM" id="SSF46955">
    <property type="entry name" value="Putative DNA-binding domain"/>
    <property type="match status" value="1"/>
</dbReference>
<dbReference type="PANTHER" id="PTHR30204:SF93">
    <property type="entry name" value="HTH MERR-TYPE DOMAIN-CONTAINING PROTEIN"/>
    <property type="match status" value="1"/>
</dbReference>
<dbReference type="CDD" id="cd00592">
    <property type="entry name" value="HTH_MerR-like"/>
    <property type="match status" value="1"/>
</dbReference>
<dbReference type="InterPro" id="IPR047057">
    <property type="entry name" value="MerR_fam"/>
</dbReference>
<dbReference type="PROSITE" id="PS50937">
    <property type="entry name" value="HTH_MERR_2"/>
    <property type="match status" value="1"/>
</dbReference>
<dbReference type="EMBL" id="NRGR01000041">
    <property type="protein sequence ID" value="PCC37733.1"/>
    <property type="molecule type" value="Genomic_DNA"/>
</dbReference>
<dbReference type="OrthoDB" id="4569196at2"/>
<dbReference type="AlphaFoldDB" id="A0A2A3YEH1"/>
<dbReference type="Pfam" id="PF13411">
    <property type="entry name" value="MerR_1"/>
    <property type="match status" value="1"/>
</dbReference>
<name>A0A2A3YEH1_9MICO</name>
<keyword evidence="4" id="KW-1185">Reference proteome</keyword>
<evidence type="ECO:0000313" key="4">
    <source>
        <dbReference type="Proteomes" id="UP000218598"/>
    </source>
</evidence>
<dbReference type="GO" id="GO:0003700">
    <property type="term" value="F:DNA-binding transcription factor activity"/>
    <property type="evidence" value="ECO:0007669"/>
    <property type="project" value="InterPro"/>
</dbReference>
<dbReference type="InterPro" id="IPR000551">
    <property type="entry name" value="MerR-type_HTH_dom"/>
</dbReference>
<gene>
    <name evidence="3" type="ORF">CIK66_17740</name>
</gene>
<dbReference type="Gene3D" id="1.10.1660.10">
    <property type="match status" value="1"/>
</dbReference>
<evidence type="ECO:0000256" key="1">
    <source>
        <dbReference type="ARBA" id="ARBA00023125"/>
    </source>
</evidence>
<dbReference type="SMART" id="SM00422">
    <property type="entry name" value="HTH_MERR"/>
    <property type="match status" value="1"/>
</dbReference>